<dbReference type="Proteomes" id="UP001595805">
    <property type="component" value="Unassembled WGS sequence"/>
</dbReference>
<dbReference type="InterPro" id="IPR005338">
    <property type="entry name" value="Anhydro_N_Ac-Mur_kinase"/>
</dbReference>
<organism evidence="1 2">
    <name type="scientific">Algoriphagus namhaensis</name>
    <dbReference type="NCBI Taxonomy" id="915353"/>
    <lineage>
        <taxon>Bacteria</taxon>
        <taxon>Pseudomonadati</taxon>
        <taxon>Bacteroidota</taxon>
        <taxon>Cytophagia</taxon>
        <taxon>Cytophagales</taxon>
        <taxon>Cyclobacteriaceae</taxon>
        <taxon>Algoriphagus</taxon>
    </lineage>
</organism>
<gene>
    <name evidence="1" type="ORF">ACFOSV_07925</name>
</gene>
<reference evidence="2" key="1">
    <citation type="journal article" date="2019" name="Int. J. Syst. Evol. Microbiol.">
        <title>The Global Catalogue of Microorganisms (GCM) 10K type strain sequencing project: providing services to taxonomists for standard genome sequencing and annotation.</title>
        <authorList>
            <consortium name="The Broad Institute Genomics Platform"/>
            <consortium name="The Broad Institute Genome Sequencing Center for Infectious Disease"/>
            <person name="Wu L."/>
            <person name="Ma J."/>
        </authorList>
    </citation>
    <scope>NUCLEOTIDE SEQUENCE [LARGE SCALE GENOMIC DNA]</scope>
    <source>
        <strain evidence="2">CCUG 60523</strain>
    </source>
</reference>
<protein>
    <submittedName>
        <fullName evidence="1">Anhydro-N-acetylmuramic acid kinase</fullName>
    </submittedName>
</protein>
<dbReference type="EMBL" id="JBHRZS010000006">
    <property type="protein sequence ID" value="MFC3880099.1"/>
    <property type="molecule type" value="Genomic_DNA"/>
</dbReference>
<comment type="caution">
    <text evidence="1">The sequence shown here is derived from an EMBL/GenBank/DDBJ whole genome shotgun (WGS) entry which is preliminary data.</text>
</comment>
<dbReference type="RefSeq" id="WP_377905149.1">
    <property type="nucleotide sequence ID" value="NZ_JBHRZS010000006.1"/>
</dbReference>
<dbReference type="Pfam" id="PF03702">
    <property type="entry name" value="AnmK"/>
    <property type="match status" value="1"/>
</dbReference>
<dbReference type="PANTHER" id="PTHR30605">
    <property type="entry name" value="ANHYDRO-N-ACETYLMURAMIC ACID KINASE"/>
    <property type="match status" value="1"/>
</dbReference>
<sequence>MEKFSVIGLMSGTSGDGLDIAHCSFTRDSFWSFELLKCQTITFPLDLEKDLMKAHLLSSIELQLLDVRLGKWMGMAVKEFCADLPEKPMAVCSHGHTVFHQPEKGLSLQIGNGYWLAQKSEIPVLNDFRMKDISLGGQGAPLVPIGDRLLFSDYDFCLNLGGISNISMEVKGERKAFDCTPFNGLFNHFAQKLGAAYDDNGKWAAEGQVNPGLLDELNSLPYYQKSGAKSLGREDLQADFLPILERSKIPTKNLLATLSAHFAFQIAKIIRTSQSSVDSKVLITGGGAYHQTFIRDLKKELHSQTEIVIPKRELIEFKEALIFGFLGVLKMCEENNCLASVTGAREDSSGGTWYDYRPSQGR</sequence>
<evidence type="ECO:0000313" key="2">
    <source>
        <dbReference type="Proteomes" id="UP001595805"/>
    </source>
</evidence>
<evidence type="ECO:0000313" key="1">
    <source>
        <dbReference type="EMBL" id="MFC3880099.1"/>
    </source>
</evidence>
<keyword evidence="1" id="KW-0808">Transferase</keyword>
<dbReference type="PANTHER" id="PTHR30605:SF0">
    <property type="entry name" value="ANHYDRO-N-ACETYLMURAMIC ACID KINASE"/>
    <property type="match status" value="1"/>
</dbReference>
<dbReference type="Gene3D" id="3.30.420.40">
    <property type="match status" value="2"/>
</dbReference>
<dbReference type="SUPFAM" id="SSF53067">
    <property type="entry name" value="Actin-like ATPase domain"/>
    <property type="match status" value="1"/>
</dbReference>
<keyword evidence="1" id="KW-0418">Kinase</keyword>
<dbReference type="InterPro" id="IPR043129">
    <property type="entry name" value="ATPase_NBD"/>
</dbReference>
<proteinExistence type="predicted"/>
<dbReference type="GO" id="GO:0016301">
    <property type="term" value="F:kinase activity"/>
    <property type="evidence" value="ECO:0007669"/>
    <property type="project" value="UniProtKB-KW"/>
</dbReference>
<keyword evidence="2" id="KW-1185">Reference proteome</keyword>
<name>A0ABV8AQW8_9BACT</name>
<accession>A0ABV8AQW8</accession>